<dbReference type="SUPFAM" id="SSF47384">
    <property type="entry name" value="Homodimeric domain of signal transducing histidine kinase"/>
    <property type="match status" value="1"/>
</dbReference>
<dbReference type="PANTHER" id="PTHR43547">
    <property type="entry name" value="TWO-COMPONENT HISTIDINE KINASE"/>
    <property type="match status" value="1"/>
</dbReference>
<dbReference type="InterPro" id="IPR003661">
    <property type="entry name" value="HisK_dim/P_dom"/>
</dbReference>
<evidence type="ECO:0000256" key="3">
    <source>
        <dbReference type="ARBA" id="ARBA00022553"/>
    </source>
</evidence>
<dbReference type="Pfam" id="PF02518">
    <property type="entry name" value="HATPase_c"/>
    <property type="match status" value="1"/>
</dbReference>
<dbReference type="SUPFAM" id="SSF55874">
    <property type="entry name" value="ATPase domain of HSP90 chaperone/DNA topoisomerase II/histidine kinase"/>
    <property type="match status" value="1"/>
</dbReference>
<keyword evidence="8" id="KW-0808">Transferase</keyword>
<dbReference type="Pfam" id="PF00512">
    <property type="entry name" value="HisKA"/>
    <property type="match status" value="1"/>
</dbReference>
<dbReference type="InterPro" id="IPR036097">
    <property type="entry name" value="HisK_dim/P_sf"/>
</dbReference>
<sequence length="454" mass="50652">MNPIQRFFRRYLISTIGLLLLFLSVNIFLTLAVLIVSYQSASAPELPISRLAEGIKENNGIIGSDPQVKEILNENHCWAMLLDDNGTVVWEENMPKSLPRSYTATEIAKFSRWYLQEYPVYVWEHPLGLFIAAYPKGSMQKYNFSMDSSYLSTGVLGVFTVVAANLLLMLFQFWKNTHNVEKAIGPILTGISAMAKGKTISLEEKGELAEISAEVNRTARLLQDKDTARAQWISGISHDIRTPLSVILGYAGSMEEDPSLSADIRDQASMIRKQGEKLRQLISDLNLASRLEYAMQPLNKTFLSPVELVRQCISDFLNDGLDEKYNLELDIGKDMESQMIEGDFSLLTRMLGNLIGNSIRHNPEGCRILVSVTTEKRICRIVISDTGQGADASFLKKLNHMEVVAITQNANGEILHGNGLKLVKQIIKAHRGAVYFSANSPHGMTVTVELPLKN</sequence>
<keyword evidence="6" id="KW-1133">Transmembrane helix</keyword>
<evidence type="ECO:0000313" key="8">
    <source>
        <dbReference type="EMBL" id="VYS88249.1"/>
    </source>
</evidence>
<comment type="catalytic activity">
    <reaction evidence="1">
        <text>ATP + protein L-histidine = ADP + protein N-phospho-L-histidine.</text>
        <dbReference type="EC" id="2.7.13.3"/>
    </reaction>
</comment>
<feature type="transmembrane region" description="Helical" evidence="6">
    <location>
        <begin position="12"/>
        <end position="38"/>
    </location>
</feature>
<evidence type="ECO:0000256" key="6">
    <source>
        <dbReference type="SAM" id="Phobius"/>
    </source>
</evidence>
<gene>
    <name evidence="8" type="primary">phoR_5</name>
    <name evidence="8" type="ORF">BGLFYP119_00962</name>
</gene>
<reference evidence="8" key="1">
    <citation type="submission" date="2019-11" db="EMBL/GenBank/DDBJ databases">
        <authorList>
            <person name="Feng L."/>
        </authorList>
    </citation>
    <scope>NUCLEOTIDE SEQUENCE</scope>
    <source>
        <strain evidence="8">BgluceraseaLFYP119</strain>
    </source>
</reference>
<organism evidence="8">
    <name type="scientific">Blautia glucerasea</name>
    <dbReference type="NCBI Taxonomy" id="536633"/>
    <lineage>
        <taxon>Bacteria</taxon>
        <taxon>Bacillati</taxon>
        <taxon>Bacillota</taxon>
        <taxon>Clostridia</taxon>
        <taxon>Lachnospirales</taxon>
        <taxon>Lachnospiraceae</taxon>
        <taxon>Blautia</taxon>
    </lineage>
</organism>
<dbReference type="Gene3D" id="3.30.565.10">
    <property type="entry name" value="Histidine kinase-like ATPase, C-terminal domain"/>
    <property type="match status" value="1"/>
</dbReference>
<evidence type="ECO:0000256" key="1">
    <source>
        <dbReference type="ARBA" id="ARBA00000085"/>
    </source>
</evidence>
<protein>
    <recommendedName>
        <fullName evidence="2">histidine kinase</fullName>
        <ecNumber evidence="2">2.7.13.3</ecNumber>
    </recommendedName>
</protein>
<dbReference type="EMBL" id="CACRST010000010">
    <property type="protein sequence ID" value="VYS88249.1"/>
    <property type="molecule type" value="Genomic_DNA"/>
</dbReference>
<dbReference type="Gene3D" id="1.10.287.130">
    <property type="match status" value="1"/>
</dbReference>
<evidence type="ECO:0000259" key="7">
    <source>
        <dbReference type="PROSITE" id="PS50109"/>
    </source>
</evidence>
<keyword evidence="6" id="KW-0812">Transmembrane</keyword>
<keyword evidence="4" id="KW-0418">Kinase</keyword>
<evidence type="ECO:0000256" key="4">
    <source>
        <dbReference type="ARBA" id="ARBA00022777"/>
    </source>
</evidence>
<keyword evidence="3" id="KW-0597">Phosphoprotein</keyword>
<proteinExistence type="predicted"/>
<keyword evidence="5" id="KW-0902">Two-component regulatory system</keyword>
<dbReference type="SMART" id="SM00388">
    <property type="entry name" value="HisKA"/>
    <property type="match status" value="1"/>
</dbReference>
<dbReference type="InterPro" id="IPR005467">
    <property type="entry name" value="His_kinase_dom"/>
</dbReference>
<feature type="domain" description="Histidine kinase" evidence="7">
    <location>
        <begin position="235"/>
        <end position="454"/>
    </location>
</feature>
<dbReference type="GO" id="GO:0000155">
    <property type="term" value="F:phosphorelay sensor kinase activity"/>
    <property type="evidence" value="ECO:0007669"/>
    <property type="project" value="InterPro"/>
</dbReference>
<dbReference type="CDD" id="cd00082">
    <property type="entry name" value="HisKA"/>
    <property type="match status" value="1"/>
</dbReference>
<evidence type="ECO:0000256" key="2">
    <source>
        <dbReference type="ARBA" id="ARBA00012438"/>
    </source>
</evidence>
<dbReference type="SMART" id="SM00387">
    <property type="entry name" value="HATPase_c"/>
    <property type="match status" value="1"/>
</dbReference>
<evidence type="ECO:0000256" key="5">
    <source>
        <dbReference type="ARBA" id="ARBA00023012"/>
    </source>
</evidence>
<dbReference type="InterPro" id="IPR036890">
    <property type="entry name" value="HATPase_C_sf"/>
</dbReference>
<name>A0A6N2S5S0_9FIRM</name>
<dbReference type="PROSITE" id="PS50109">
    <property type="entry name" value="HIS_KIN"/>
    <property type="match status" value="1"/>
</dbReference>
<dbReference type="EC" id="2.7.13.3" evidence="2"/>
<dbReference type="RefSeq" id="WP_156353321.1">
    <property type="nucleotide sequence ID" value="NZ_CACRST010000010.1"/>
</dbReference>
<dbReference type="AlphaFoldDB" id="A0A6N2S5S0"/>
<dbReference type="InterPro" id="IPR003594">
    <property type="entry name" value="HATPase_dom"/>
</dbReference>
<accession>A0A6N2S5S0</accession>
<keyword evidence="6" id="KW-0472">Membrane</keyword>
<feature type="transmembrane region" description="Helical" evidence="6">
    <location>
        <begin position="149"/>
        <end position="174"/>
    </location>
</feature>
<dbReference type="PANTHER" id="PTHR43547:SF2">
    <property type="entry name" value="HYBRID SIGNAL TRANSDUCTION HISTIDINE KINASE C"/>
    <property type="match status" value="1"/>
</dbReference>